<dbReference type="PATRIC" id="fig|66876.3.peg.2644"/>
<evidence type="ECO:0000313" key="1">
    <source>
        <dbReference type="EMBL" id="KPC64267.1"/>
    </source>
</evidence>
<dbReference type="AlphaFoldDB" id="A0A0N1JXV2"/>
<organism evidence="1 2">
    <name type="scientific">Streptomyces chattanoogensis</name>
    <dbReference type="NCBI Taxonomy" id="66876"/>
    <lineage>
        <taxon>Bacteria</taxon>
        <taxon>Bacillati</taxon>
        <taxon>Actinomycetota</taxon>
        <taxon>Actinomycetes</taxon>
        <taxon>Kitasatosporales</taxon>
        <taxon>Streptomycetaceae</taxon>
        <taxon>Streptomyces</taxon>
    </lineage>
</organism>
<evidence type="ECO:0000313" key="2">
    <source>
        <dbReference type="Proteomes" id="UP000037982"/>
    </source>
</evidence>
<proteinExistence type="predicted"/>
<dbReference type="Proteomes" id="UP000037982">
    <property type="component" value="Unassembled WGS sequence"/>
</dbReference>
<protein>
    <submittedName>
        <fullName evidence="1">Uncharacterized protein</fullName>
    </submittedName>
</protein>
<keyword evidence="2" id="KW-1185">Reference proteome</keyword>
<accession>A0A0N1JXV2</accession>
<reference evidence="2" key="1">
    <citation type="submission" date="2015-07" db="EMBL/GenBank/DDBJ databases">
        <authorList>
            <person name="Ju K.-S."/>
            <person name="Doroghazi J.R."/>
            <person name="Metcalf W.W."/>
        </authorList>
    </citation>
    <scope>NUCLEOTIDE SEQUENCE [LARGE SCALE GENOMIC DNA]</scope>
    <source>
        <strain evidence="2">NRRL ISP-5002</strain>
    </source>
</reference>
<name>A0A0N1JXV2_9ACTN</name>
<sequence>MRQRRRRDAWVTTDRELAAIATAAIIGPLPDEPAGPGRAAGGGLLQEARTAPASAGAIVLAL</sequence>
<dbReference type="EMBL" id="LGKG01000101">
    <property type="protein sequence ID" value="KPC64267.1"/>
    <property type="molecule type" value="Genomic_DNA"/>
</dbReference>
<comment type="caution">
    <text evidence="1">The sequence shown here is derived from an EMBL/GenBank/DDBJ whole genome shotgun (WGS) entry which is preliminary data.</text>
</comment>
<gene>
    <name evidence="1" type="ORF">ADL29_12095</name>
</gene>